<dbReference type="InterPro" id="IPR051533">
    <property type="entry name" value="WaaL-like"/>
</dbReference>
<name>A0A2V1HX94_9MICO</name>
<dbReference type="PANTHER" id="PTHR37422">
    <property type="entry name" value="TEICHURONIC ACID BIOSYNTHESIS PROTEIN TUAE"/>
    <property type="match status" value="1"/>
</dbReference>
<keyword evidence="8" id="KW-1185">Reference proteome</keyword>
<keyword evidence="2 5" id="KW-0812">Transmembrane</keyword>
<proteinExistence type="predicted"/>
<dbReference type="PANTHER" id="PTHR37422:SF13">
    <property type="entry name" value="LIPOPOLYSACCHARIDE BIOSYNTHESIS PROTEIN PA4999-RELATED"/>
    <property type="match status" value="1"/>
</dbReference>
<accession>A0A2V1HX94</accession>
<dbReference type="RefSeq" id="WP_116755643.1">
    <property type="nucleotide sequence ID" value="NZ_JBHUEX010000001.1"/>
</dbReference>
<organism evidence="7 8">
    <name type="scientific">Amnibacterium flavum</name>
    <dbReference type="NCBI Taxonomy" id="2173173"/>
    <lineage>
        <taxon>Bacteria</taxon>
        <taxon>Bacillati</taxon>
        <taxon>Actinomycetota</taxon>
        <taxon>Actinomycetes</taxon>
        <taxon>Micrococcales</taxon>
        <taxon>Microbacteriaceae</taxon>
        <taxon>Amnibacterium</taxon>
    </lineage>
</organism>
<dbReference type="GO" id="GO:0016020">
    <property type="term" value="C:membrane"/>
    <property type="evidence" value="ECO:0007669"/>
    <property type="project" value="UniProtKB-SubCell"/>
</dbReference>
<evidence type="ECO:0000313" key="8">
    <source>
        <dbReference type="Proteomes" id="UP000244893"/>
    </source>
</evidence>
<feature type="domain" description="O-antigen ligase-related" evidence="6">
    <location>
        <begin position="292"/>
        <end position="431"/>
    </location>
</feature>
<feature type="transmembrane region" description="Helical" evidence="5">
    <location>
        <begin position="482"/>
        <end position="500"/>
    </location>
</feature>
<feature type="transmembrane region" description="Helical" evidence="5">
    <location>
        <begin position="56"/>
        <end position="74"/>
    </location>
</feature>
<sequence>MTATLNEPDLASTVTRKDRRIIDRRERDRSVVWGIVGAAVLAAVCLTASITLPGAPVGAILVVFSLAYIFRGVLFSWQGLLNIFLLVVLFIPAKRVAIAIPLPFDLEVYRVVLVGLILAVVVSLLVDPKFRMREMKFQWLIGLMLGTMILSLGANAAPLTEQALAGGSIGAILNFVLLSSPFFLVRLLLSSVKVVDGVIALLSVGGAIIGIGAAIERLTHTNIFLLIGSIPGFQRLTEASEDFRSGGARAFGSAQHPIALGVLLCMLIPLAIYQARHAEWPQKNKKLFWIVCAALMGVGVICTVSRTAYLVLALMALIAIIWRPGFLYKLVIIGAPMAALASLAAPQAVLSSLRSFLDPKSLIESQYASAGWTGSGRLADLGPSLTEAARTPWFGTGPGSRIVTGPEANAFILDNQMLGTLLEGGIVGSIAAILLLVVPTITLLVFARRQVAGSKYRDLGLALAASIAGYFLSLFFFDGFGFLQTLMMFFVLLALGAWLLTESPTAVADRALADRRKFMREIARRENAGARVGS</sequence>
<dbReference type="Pfam" id="PF04932">
    <property type="entry name" value="Wzy_C"/>
    <property type="match status" value="1"/>
</dbReference>
<feature type="transmembrane region" description="Helical" evidence="5">
    <location>
        <begin position="426"/>
        <end position="447"/>
    </location>
</feature>
<evidence type="ECO:0000256" key="5">
    <source>
        <dbReference type="SAM" id="Phobius"/>
    </source>
</evidence>
<evidence type="ECO:0000256" key="3">
    <source>
        <dbReference type="ARBA" id="ARBA00022989"/>
    </source>
</evidence>
<feature type="transmembrane region" description="Helical" evidence="5">
    <location>
        <begin position="327"/>
        <end position="349"/>
    </location>
</feature>
<dbReference type="AlphaFoldDB" id="A0A2V1HX94"/>
<dbReference type="InterPro" id="IPR007016">
    <property type="entry name" value="O-antigen_ligase-rel_domated"/>
</dbReference>
<keyword evidence="3 5" id="KW-1133">Transmembrane helix</keyword>
<feature type="transmembrane region" description="Helical" evidence="5">
    <location>
        <begin position="163"/>
        <end position="185"/>
    </location>
</feature>
<protein>
    <recommendedName>
        <fullName evidence="6">O-antigen ligase-related domain-containing protein</fullName>
    </recommendedName>
</protein>
<comment type="caution">
    <text evidence="7">The sequence shown here is derived from an EMBL/GenBank/DDBJ whole genome shotgun (WGS) entry which is preliminary data.</text>
</comment>
<evidence type="ECO:0000256" key="4">
    <source>
        <dbReference type="ARBA" id="ARBA00023136"/>
    </source>
</evidence>
<feature type="transmembrane region" description="Helical" evidence="5">
    <location>
        <begin position="30"/>
        <end position="50"/>
    </location>
</feature>
<gene>
    <name evidence="7" type="ORF">DDQ50_05435</name>
</gene>
<dbReference type="Proteomes" id="UP000244893">
    <property type="component" value="Unassembled WGS sequence"/>
</dbReference>
<keyword evidence="4 5" id="KW-0472">Membrane</keyword>
<reference evidence="7 8" key="1">
    <citation type="submission" date="2018-05" db="EMBL/GenBank/DDBJ databases">
        <title>Amnibacterium sp. M8JJ-5, whole genome shotgun sequence.</title>
        <authorList>
            <person name="Tuo L."/>
        </authorList>
    </citation>
    <scope>NUCLEOTIDE SEQUENCE [LARGE SCALE GENOMIC DNA]</scope>
    <source>
        <strain evidence="7 8">M8JJ-5</strain>
    </source>
</reference>
<feature type="transmembrane region" description="Helical" evidence="5">
    <location>
        <begin position="459"/>
        <end position="476"/>
    </location>
</feature>
<evidence type="ECO:0000256" key="2">
    <source>
        <dbReference type="ARBA" id="ARBA00022692"/>
    </source>
</evidence>
<feature type="transmembrane region" description="Helical" evidence="5">
    <location>
        <begin position="258"/>
        <end position="275"/>
    </location>
</feature>
<feature type="transmembrane region" description="Helical" evidence="5">
    <location>
        <begin position="287"/>
        <end position="320"/>
    </location>
</feature>
<evidence type="ECO:0000313" key="7">
    <source>
        <dbReference type="EMBL" id="PVZ95909.1"/>
    </source>
</evidence>
<feature type="transmembrane region" description="Helical" evidence="5">
    <location>
        <begin position="81"/>
        <end position="102"/>
    </location>
</feature>
<evidence type="ECO:0000256" key="1">
    <source>
        <dbReference type="ARBA" id="ARBA00004141"/>
    </source>
</evidence>
<dbReference type="OrthoDB" id="5051797at2"/>
<feature type="transmembrane region" description="Helical" evidence="5">
    <location>
        <begin position="197"/>
        <end position="215"/>
    </location>
</feature>
<feature type="transmembrane region" description="Helical" evidence="5">
    <location>
        <begin position="138"/>
        <end position="157"/>
    </location>
</feature>
<evidence type="ECO:0000259" key="6">
    <source>
        <dbReference type="Pfam" id="PF04932"/>
    </source>
</evidence>
<feature type="transmembrane region" description="Helical" evidence="5">
    <location>
        <begin position="108"/>
        <end position="126"/>
    </location>
</feature>
<comment type="subcellular location">
    <subcellularLocation>
        <location evidence="1">Membrane</location>
        <topology evidence="1">Multi-pass membrane protein</topology>
    </subcellularLocation>
</comment>
<dbReference type="EMBL" id="QEOP01000001">
    <property type="protein sequence ID" value="PVZ95909.1"/>
    <property type="molecule type" value="Genomic_DNA"/>
</dbReference>